<evidence type="ECO:0000313" key="1">
    <source>
        <dbReference type="EMBL" id="ETE62109.1"/>
    </source>
</evidence>
<proteinExistence type="predicted"/>
<accession>V8NIK5</accession>
<feature type="non-terminal residue" evidence="1">
    <location>
        <position position="1"/>
    </location>
</feature>
<organism evidence="1 2">
    <name type="scientific">Ophiophagus hannah</name>
    <name type="common">King cobra</name>
    <name type="synonym">Naja hannah</name>
    <dbReference type="NCBI Taxonomy" id="8665"/>
    <lineage>
        <taxon>Eukaryota</taxon>
        <taxon>Metazoa</taxon>
        <taxon>Chordata</taxon>
        <taxon>Craniata</taxon>
        <taxon>Vertebrata</taxon>
        <taxon>Euteleostomi</taxon>
        <taxon>Lepidosauria</taxon>
        <taxon>Squamata</taxon>
        <taxon>Bifurcata</taxon>
        <taxon>Unidentata</taxon>
        <taxon>Episquamata</taxon>
        <taxon>Toxicofera</taxon>
        <taxon>Serpentes</taxon>
        <taxon>Colubroidea</taxon>
        <taxon>Elapidae</taxon>
        <taxon>Elapinae</taxon>
        <taxon>Ophiophagus</taxon>
    </lineage>
</organism>
<gene>
    <name evidence="1" type="ORF">L345_12140</name>
</gene>
<evidence type="ECO:0000313" key="2">
    <source>
        <dbReference type="Proteomes" id="UP000018936"/>
    </source>
</evidence>
<comment type="caution">
    <text evidence="1">The sequence shown here is derived from an EMBL/GenBank/DDBJ whole genome shotgun (WGS) entry which is preliminary data.</text>
</comment>
<dbReference type="AlphaFoldDB" id="V8NIK5"/>
<dbReference type="EMBL" id="AZIM01003451">
    <property type="protein sequence ID" value="ETE62109.1"/>
    <property type="molecule type" value="Genomic_DNA"/>
</dbReference>
<protein>
    <submittedName>
        <fullName evidence="1">Uncharacterized protein</fullName>
    </submittedName>
</protein>
<reference evidence="1 2" key="1">
    <citation type="journal article" date="2013" name="Proc. Natl. Acad. Sci. U.S.A.">
        <title>The king cobra genome reveals dynamic gene evolution and adaptation in the snake venom system.</title>
        <authorList>
            <person name="Vonk F.J."/>
            <person name="Casewell N.R."/>
            <person name="Henkel C.V."/>
            <person name="Heimberg A.M."/>
            <person name="Jansen H.J."/>
            <person name="McCleary R.J."/>
            <person name="Kerkkamp H.M."/>
            <person name="Vos R.A."/>
            <person name="Guerreiro I."/>
            <person name="Calvete J.J."/>
            <person name="Wuster W."/>
            <person name="Woods A.E."/>
            <person name="Logan J.M."/>
            <person name="Harrison R.A."/>
            <person name="Castoe T.A."/>
            <person name="de Koning A.P."/>
            <person name="Pollock D.D."/>
            <person name="Yandell M."/>
            <person name="Calderon D."/>
            <person name="Renjifo C."/>
            <person name="Currier R.B."/>
            <person name="Salgado D."/>
            <person name="Pla D."/>
            <person name="Sanz L."/>
            <person name="Hyder A.S."/>
            <person name="Ribeiro J.M."/>
            <person name="Arntzen J.W."/>
            <person name="van den Thillart G.E."/>
            <person name="Boetzer M."/>
            <person name="Pirovano W."/>
            <person name="Dirks R.P."/>
            <person name="Spaink H.P."/>
            <person name="Duboule D."/>
            <person name="McGlinn E."/>
            <person name="Kini R.M."/>
            <person name="Richardson M.K."/>
        </authorList>
    </citation>
    <scope>NUCLEOTIDE SEQUENCE</scope>
    <source>
        <tissue evidence="1">Blood</tissue>
    </source>
</reference>
<dbReference type="Proteomes" id="UP000018936">
    <property type="component" value="Unassembled WGS sequence"/>
</dbReference>
<sequence length="550" mass="60663">MKLTNSISLRWALPPSSTCHKVEVNLEYGSYQQLANPPSSTTDDRPQLPGGLFIVLDAGEFHQELDVVLQMYPSIQMSSGSRSNKPPGPYQKTVRTEKRLILTFVKCSGHNTPPPHLPMNRHTYLISAAICLRELSKRHMLCLGCMGQAHEEEVRMLLGACLPVLFQGSLLFAPGMVPISASLGPTVAGLPWLLAHCILGLKCQQMFSTLFVCSMLRQECQDLLKSREAKTSYISGLGGPDGQCGFQGKGTPEVVSEHSDARFTLMTKPHKTKDEEMARGVCRTQKLHQSDETYAGMVLQIPSSQALKCDHVTTGVYARTAIITLKMGCKELWGVHLQHESQIPRHQPASSGFWKRALKMRTPGSEKNGTKWANVASLCCPRRPILLFSPSPGIQLSCISCCFFPSLTWPMSTSRLCSLAVLSLQGGGTSPHAHVPVLKTHWSSCVPSLYGQYTFDARKLSSGPSPPQVFCPTHQKRLDEPDDLKLDRGVEVLLMWHTETKAIFNVHSAMKLRYLQALPEDLLELPIGGSSTWDLGKSLVPCLLQRGLLI</sequence>
<name>V8NIK5_OPHHA</name>
<keyword evidence="2" id="KW-1185">Reference proteome</keyword>